<dbReference type="EMBL" id="AFBI03000017">
    <property type="protein sequence ID" value="EJW04521.1"/>
    <property type="molecule type" value="Genomic_DNA"/>
</dbReference>
<evidence type="ECO:0000259" key="1">
    <source>
        <dbReference type="PROSITE" id="PS50980"/>
    </source>
</evidence>
<dbReference type="AlphaFoldDB" id="J9D9T4"/>
<dbReference type="GO" id="GO:0006633">
    <property type="term" value="P:fatty acid biosynthetic process"/>
    <property type="evidence" value="ECO:0007669"/>
    <property type="project" value="TreeGrafter"/>
</dbReference>
<dbReference type="Pfam" id="PF01039">
    <property type="entry name" value="Carboxyl_trans"/>
    <property type="match status" value="2"/>
</dbReference>
<dbReference type="OrthoDB" id="14612at2759"/>
<sequence>MIEIDFEDREIVFKDIFRNLCIFLRNNRFTIHYKIDTHSGNSIHDFGNLTHAITQILCSLKICNEQHKVNESIFIIEVENRVKLDLSDILRIADDCIFYHSKSYIENGVVELWIKFLLDDEFMLNFRIHRSLIEQVIYKNSDVIQYSIENEVIFDDTFLENRKDVAKLVQENKFELSKIARKAGSVCVDDMIYFLKIAYWKREIDLRNHEYFLQESNSGFHYDGKFFALSKKPGLHIGMRGFLIDAENQTYFLVMNDISVENGSFSVFEDIFYMLLLRFARKIKVPFVFVSCNSGARIGLYDDLRKILKYVDKKFFIDNDLQNACLKQEKTTIEPLKRNIIGEKELSSIESSNKNSMGNFSKLYVKPGNEENFKIDNKCEEKNVVVLRNTKTSGKVYEESGIVTNSVGEVISIYGNTKTGPENLAFSGLLAGETCLAYNSIMFLSYVTGRSVGIGAYLNKLGERIIQKTKSPLLLTGYHALNKLLQKDVYKSNDEVGGCDVMNSNGNCHREVKNDFEGAEEIIKWIDYYYNSRFKKVHSKKIDIYNEIVVNMQNLKICEDVNLTAVSNENKNVILDEESKMMSKSSAISQSKIIALKQEKNVNVNSYPLTNLSFWAEQYNKTTKKEYFLKKYADYNYFENFSERELLEYLVDSSSLTEYKKKYAQNILIARAKINNTSLGIICSESFDDSPNCESTKNVIFSDSADKISRAIKDFNRENLDILIIANFRGFNGGKEEMEKNILQYGSNIVRSLSESTVRIMVYIPPGGEIRGGSWVVFDKFINPRISIISHPRAMVGILEPEGIANIKFKESQRRDFFAKNNMDFNSDRAQEMANEFCRLHDVSFRMFKNNMIDDIMFIDEFKIYLANHFLV</sequence>
<dbReference type="PROSITE" id="PS50989">
    <property type="entry name" value="COA_CT_CTER"/>
    <property type="match status" value="1"/>
</dbReference>
<evidence type="ECO:0000313" key="4">
    <source>
        <dbReference type="Proteomes" id="UP000003163"/>
    </source>
</evidence>
<dbReference type="PROSITE" id="PS50980">
    <property type="entry name" value="COA_CT_NTER"/>
    <property type="match status" value="1"/>
</dbReference>
<feature type="domain" description="CoA carboxyltransferase N-terminal" evidence="1">
    <location>
        <begin position="162"/>
        <end position="541"/>
    </location>
</feature>
<dbReference type="OMA" id="TIAEDIC"/>
<dbReference type="InterPro" id="IPR029045">
    <property type="entry name" value="ClpP/crotonase-like_dom_sf"/>
</dbReference>
<reference evidence="3 4" key="1">
    <citation type="submission" date="2011-08" db="EMBL/GenBank/DDBJ databases">
        <authorList>
            <person name="Liu Z.J."/>
            <person name="Shi F.L."/>
            <person name="Lu J.Q."/>
            <person name="Li M."/>
            <person name="Wang Z.L."/>
        </authorList>
    </citation>
    <scope>NUCLEOTIDE SEQUENCE [LARGE SCALE GENOMIC DNA]</scope>
    <source>
        <strain evidence="3 4">USNM 41457</strain>
    </source>
</reference>
<comment type="caution">
    <text evidence="3">The sequence shown here is derived from an EMBL/GenBank/DDBJ whole genome shotgun (WGS) entry which is preliminary data.</text>
</comment>
<evidence type="ECO:0008006" key="5">
    <source>
        <dbReference type="Google" id="ProtNLM"/>
    </source>
</evidence>
<dbReference type="InterPro" id="IPR011762">
    <property type="entry name" value="COA_CT_N"/>
</dbReference>
<evidence type="ECO:0000313" key="3">
    <source>
        <dbReference type="EMBL" id="EJW04521.1"/>
    </source>
</evidence>
<dbReference type="InterPro" id="IPR049076">
    <property type="entry name" value="ACCA"/>
</dbReference>
<proteinExistence type="predicted"/>
<dbReference type="HOGENOM" id="CLU_329291_0_0_1"/>
<dbReference type="Proteomes" id="UP000003163">
    <property type="component" value="Unassembled WGS sequence"/>
</dbReference>
<organism evidence="3 4">
    <name type="scientific">Edhazardia aedis (strain USNM 41457)</name>
    <name type="common">Microsporidian parasite</name>
    <dbReference type="NCBI Taxonomy" id="1003232"/>
    <lineage>
        <taxon>Eukaryota</taxon>
        <taxon>Fungi</taxon>
        <taxon>Fungi incertae sedis</taxon>
        <taxon>Microsporidia</taxon>
        <taxon>Edhazardia</taxon>
    </lineage>
</organism>
<dbReference type="Gene3D" id="3.90.226.10">
    <property type="entry name" value="2-enoyl-CoA Hydratase, Chain A, domain 1"/>
    <property type="match status" value="3"/>
</dbReference>
<dbReference type="InParanoid" id="J9D9T4"/>
<keyword evidence="4" id="KW-1185">Reference proteome</keyword>
<dbReference type="VEuPathDB" id="MicrosporidiaDB:EDEG_01262"/>
<name>J9D9T4_EDHAE</name>
<evidence type="ECO:0000259" key="2">
    <source>
        <dbReference type="PROSITE" id="PS50989"/>
    </source>
</evidence>
<dbReference type="PANTHER" id="PTHR45728">
    <property type="entry name" value="ACETYL-COA CARBOXYLASE, ISOFORM A"/>
    <property type="match status" value="1"/>
</dbReference>
<dbReference type="PANTHER" id="PTHR45728:SF3">
    <property type="entry name" value="ACETYL-COA CARBOXYLASE"/>
    <property type="match status" value="1"/>
</dbReference>
<dbReference type="InterPro" id="IPR011763">
    <property type="entry name" value="COA_CT_C"/>
</dbReference>
<accession>J9D9T4</accession>
<dbReference type="STRING" id="1003232.J9D9T4"/>
<gene>
    <name evidence="3" type="ORF">EDEG_01262</name>
</gene>
<feature type="domain" description="CoA carboxyltransferase C-terminal" evidence="2">
    <location>
        <begin position="620"/>
        <end position="872"/>
    </location>
</feature>
<dbReference type="GO" id="GO:0003989">
    <property type="term" value="F:acetyl-CoA carboxylase activity"/>
    <property type="evidence" value="ECO:0007669"/>
    <property type="project" value="InterPro"/>
</dbReference>
<dbReference type="InterPro" id="IPR034733">
    <property type="entry name" value="AcCoA_carboxyl_beta"/>
</dbReference>
<reference evidence="4" key="2">
    <citation type="submission" date="2015-07" db="EMBL/GenBank/DDBJ databases">
        <title>Contrasting host-pathogen interactions and genome evolution in two generalist and specialist microsporidian pathogens of mosquitoes.</title>
        <authorList>
            <consortium name="The Broad Institute Genomics Platform"/>
            <consortium name="The Broad Institute Genome Sequencing Center for Infectious Disease"/>
            <person name="Cuomo C.A."/>
            <person name="Sanscrainte N.D."/>
            <person name="Goldberg J.M."/>
            <person name="Heiman D."/>
            <person name="Young S."/>
            <person name="Zeng Q."/>
            <person name="Becnel J.J."/>
            <person name="Birren B.W."/>
        </authorList>
    </citation>
    <scope>NUCLEOTIDE SEQUENCE [LARGE SCALE GENOMIC DNA]</scope>
    <source>
        <strain evidence="4">USNM 41457</strain>
    </source>
</reference>
<dbReference type="SUPFAM" id="SSF52096">
    <property type="entry name" value="ClpP/crotonase"/>
    <property type="match status" value="3"/>
</dbReference>
<protein>
    <recommendedName>
        <fullName evidence="5">Acetyl-CoA carboxylase</fullName>
    </recommendedName>
</protein>